<dbReference type="InParanoid" id="G9EQ37"/>
<proteinExistence type="predicted"/>
<organism evidence="2 3">
    <name type="scientific">Legionella drancourtii LLAP12</name>
    <dbReference type="NCBI Taxonomy" id="658187"/>
    <lineage>
        <taxon>Bacteria</taxon>
        <taxon>Pseudomonadati</taxon>
        <taxon>Pseudomonadota</taxon>
        <taxon>Gammaproteobacteria</taxon>
        <taxon>Legionellales</taxon>
        <taxon>Legionellaceae</taxon>
        <taxon>Legionella</taxon>
    </lineage>
</organism>
<feature type="transmembrane region" description="Helical" evidence="1">
    <location>
        <begin position="21"/>
        <end position="41"/>
    </location>
</feature>
<dbReference type="AlphaFoldDB" id="G9EQ37"/>
<keyword evidence="1" id="KW-1133">Transmembrane helix</keyword>
<dbReference type="EMBL" id="JH413828">
    <property type="protein sequence ID" value="EHL30612.1"/>
    <property type="molecule type" value="Genomic_DNA"/>
</dbReference>
<evidence type="ECO:0000313" key="3">
    <source>
        <dbReference type="Proteomes" id="UP000002770"/>
    </source>
</evidence>
<keyword evidence="1" id="KW-0812">Transmembrane</keyword>
<dbReference type="STRING" id="658187.LDG_7381"/>
<sequence length="55" mass="6179">MVGVINFLKRGAARILMKPNALSLFVWMLALIVSIVPMFILTGLQKKFLGDRCSR</sequence>
<evidence type="ECO:0000256" key="1">
    <source>
        <dbReference type="SAM" id="Phobius"/>
    </source>
</evidence>
<dbReference type="HOGENOM" id="CLU_3026715_0_0_6"/>
<dbReference type="Proteomes" id="UP000002770">
    <property type="component" value="Unassembled WGS sequence"/>
</dbReference>
<gene>
    <name evidence="2" type="ORF">LDG_7381</name>
</gene>
<keyword evidence="3" id="KW-1185">Reference proteome</keyword>
<evidence type="ECO:0000313" key="2">
    <source>
        <dbReference type="EMBL" id="EHL30612.1"/>
    </source>
</evidence>
<reference evidence="2 3" key="1">
    <citation type="journal article" date="2011" name="BMC Genomics">
        <title>Insight into cross-talk between intra-amoebal pathogens.</title>
        <authorList>
            <person name="Gimenez G."/>
            <person name="Bertelli C."/>
            <person name="Moliner C."/>
            <person name="Robert C."/>
            <person name="Raoult D."/>
            <person name="Fournier P.E."/>
            <person name="Greub G."/>
        </authorList>
    </citation>
    <scope>NUCLEOTIDE SEQUENCE [LARGE SCALE GENOMIC DNA]</scope>
    <source>
        <strain evidence="2 3">LLAP12</strain>
    </source>
</reference>
<accession>G9EQ37</accession>
<keyword evidence="1" id="KW-0472">Membrane</keyword>
<name>G9EQ37_9GAMM</name>
<protein>
    <submittedName>
        <fullName evidence="2">Uncharacterized protein</fullName>
    </submittedName>
</protein>